<keyword evidence="1" id="KW-1133">Transmembrane helix</keyword>
<dbReference type="GeneID" id="9669933"/>
<evidence type="ECO:0000313" key="3">
    <source>
        <dbReference type="Proteomes" id="UP000005206"/>
    </source>
</evidence>
<dbReference type="eggNOG" id="ENOG502RKP8">
    <property type="taxonomic scope" value="Eukaryota"/>
</dbReference>
<reference evidence="2 3" key="1">
    <citation type="journal article" date="2009" name="PLoS Genet.">
        <title>The genome of Nectria haematococca: contribution of supernumerary chromosomes to gene expansion.</title>
        <authorList>
            <person name="Coleman J.J."/>
            <person name="Rounsley S.D."/>
            <person name="Rodriguez-Carres M."/>
            <person name="Kuo A."/>
            <person name="Wasmann C.C."/>
            <person name="Grimwood J."/>
            <person name="Schmutz J."/>
            <person name="Taga M."/>
            <person name="White G.J."/>
            <person name="Zhou S."/>
            <person name="Schwartz D.C."/>
            <person name="Freitag M."/>
            <person name="Ma L.J."/>
            <person name="Danchin E.G."/>
            <person name="Henrissat B."/>
            <person name="Coutinho P.M."/>
            <person name="Nelson D.R."/>
            <person name="Straney D."/>
            <person name="Napoli C.A."/>
            <person name="Barker B.M."/>
            <person name="Gribskov M."/>
            <person name="Rep M."/>
            <person name="Kroken S."/>
            <person name="Molnar I."/>
            <person name="Rensing C."/>
            <person name="Kennell J.C."/>
            <person name="Zamora J."/>
            <person name="Farman M.L."/>
            <person name="Selker E.U."/>
            <person name="Salamov A."/>
            <person name="Shapiro H."/>
            <person name="Pangilinan J."/>
            <person name="Lindquist E."/>
            <person name="Lamers C."/>
            <person name="Grigoriev I.V."/>
            <person name="Geiser D.M."/>
            <person name="Covert S.F."/>
            <person name="Temporini E."/>
            <person name="Vanetten H.D."/>
        </authorList>
    </citation>
    <scope>NUCLEOTIDE SEQUENCE [LARGE SCALE GENOMIC DNA]</scope>
    <source>
        <strain evidence="3">ATCC MYA-4622 / CBS 123669 / FGSC 9596 / NRRL 45880 / 77-13-4</strain>
    </source>
</reference>
<keyword evidence="1" id="KW-0812">Transmembrane</keyword>
<dbReference type="VEuPathDB" id="FungiDB:NECHADRAFT_81025"/>
<dbReference type="InParanoid" id="C7ZGJ7"/>
<feature type="transmembrane region" description="Helical" evidence="1">
    <location>
        <begin position="51"/>
        <end position="69"/>
    </location>
</feature>
<evidence type="ECO:0000256" key="1">
    <source>
        <dbReference type="SAM" id="Phobius"/>
    </source>
</evidence>
<dbReference type="Proteomes" id="UP000005206">
    <property type="component" value="Chromosome 6"/>
</dbReference>
<dbReference type="HOGENOM" id="CLU_541936_0_0_1"/>
<accession>C7ZGJ7</accession>
<evidence type="ECO:0000313" key="2">
    <source>
        <dbReference type="EMBL" id="EEU36903.1"/>
    </source>
</evidence>
<keyword evidence="1" id="KW-0472">Membrane</keyword>
<dbReference type="KEGG" id="nhe:NECHADRAFT_81025"/>
<name>C7ZGJ7_FUSV7</name>
<gene>
    <name evidence="2" type="ORF">NECHADRAFT_81025</name>
</gene>
<dbReference type="RefSeq" id="XP_003042616.1">
    <property type="nucleotide sequence ID" value="XM_003042570.1"/>
</dbReference>
<dbReference type="AlphaFoldDB" id="C7ZGJ7"/>
<protein>
    <submittedName>
        <fullName evidence="2">Uncharacterized protein</fullName>
    </submittedName>
</protein>
<proteinExistence type="predicted"/>
<sequence length="503" mass="55815">MIKNNPKHGAISAERHGIPKFAVVEVSIARFTNDGPKSFWKHILSGTIFKTWIRATIAVLLLFVVAAKFTSTLVVTDLRESRAGSFDQSVSFRFTYESLKTSVSTPLPLIGSAYDYWVNKPSSSEIFAEYWKPGKSGEDIDDTGPTVIALLPIPLQSEREILKSFKGMARVIDTRVYSTGFRCPILDAPDYFPGQQKWILSSVTGGVALTPRLTNAPFFEDSDLIRGNAWLLIDTGSMHESESVSPERWTSNSTWDRLNSAGSGPWLRQWSRATAADGKTETDYQLQMTLCYSNRGASDIEHLNITASTTSDHTEPVFRYDANTNQYDTSEVRNQLGAAGRKGERNNTERAILTISEHDMNASLAAIQGKALIPPYINNLTGDWLQKFLTLPGGKDLELCPLCSPDLILFQIADSLVSQLFTDVFNIIDSPALAIQAFNTPLYRLTYYGHISAFALATDNTTITRIRPCSGTRETMGADSSADHHRWQLASLSHYYRNIPGSN</sequence>
<dbReference type="OrthoDB" id="5428040at2759"/>
<dbReference type="EMBL" id="GG698925">
    <property type="protein sequence ID" value="EEU36903.1"/>
    <property type="molecule type" value="Genomic_DNA"/>
</dbReference>
<organism evidence="2 3">
    <name type="scientific">Fusarium vanettenii (strain ATCC MYA-4622 / CBS 123669 / FGSC 9596 / NRRL 45880 / 77-13-4)</name>
    <name type="common">Fusarium solani subsp. pisi</name>
    <dbReference type="NCBI Taxonomy" id="660122"/>
    <lineage>
        <taxon>Eukaryota</taxon>
        <taxon>Fungi</taxon>
        <taxon>Dikarya</taxon>
        <taxon>Ascomycota</taxon>
        <taxon>Pezizomycotina</taxon>
        <taxon>Sordariomycetes</taxon>
        <taxon>Hypocreomycetidae</taxon>
        <taxon>Hypocreales</taxon>
        <taxon>Nectriaceae</taxon>
        <taxon>Fusarium</taxon>
        <taxon>Fusarium solani species complex</taxon>
        <taxon>Fusarium vanettenii</taxon>
    </lineage>
</organism>
<keyword evidence="3" id="KW-1185">Reference proteome</keyword>